<reference evidence="1 2" key="1">
    <citation type="submission" date="2023-11" db="EMBL/GenBank/DDBJ databases">
        <title>Halocaridina rubra genome assembly.</title>
        <authorList>
            <person name="Smith C."/>
        </authorList>
    </citation>
    <scope>NUCLEOTIDE SEQUENCE [LARGE SCALE GENOMIC DNA]</scope>
    <source>
        <strain evidence="1">EP-1</strain>
        <tissue evidence="1">Whole</tissue>
    </source>
</reference>
<accession>A0AAN9AEN5</accession>
<gene>
    <name evidence="1" type="ORF">SK128_007667</name>
</gene>
<dbReference type="Proteomes" id="UP001381693">
    <property type="component" value="Unassembled WGS sequence"/>
</dbReference>
<dbReference type="AlphaFoldDB" id="A0AAN9AEN5"/>
<evidence type="ECO:0000313" key="1">
    <source>
        <dbReference type="EMBL" id="KAK7083665.1"/>
    </source>
</evidence>
<dbReference type="EMBL" id="JAXCGZ010002689">
    <property type="protein sequence ID" value="KAK7083665.1"/>
    <property type="molecule type" value="Genomic_DNA"/>
</dbReference>
<name>A0AAN9AEN5_HALRR</name>
<sequence>VQLSADVKRLQNLSDVTELQLKQNRLLHSSNLVEIEQLRKEVDDLAALSDERSKIGKTV</sequence>
<comment type="caution">
    <text evidence="1">The sequence shown here is derived from an EMBL/GenBank/DDBJ whole genome shotgun (WGS) entry which is preliminary data.</text>
</comment>
<evidence type="ECO:0000313" key="2">
    <source>
        <dbReference type="Proteomes" id="UP001381693"/>
    </source>
</evidence>
<proteinExistence type="predicted"/>
<protein>
    <submittedName>
        <fullName evidence="1">Uncharacterized protein</fullName>
    </submittedName>
</protein>
<organism evidence="1 2">
    <name type="scientific">Halocaridina rubra</name>
    <name type="common">Hawaiian red shrimp</name>
    <dbReference type="NCBI Taxonomy" id="373956"/>
    <lineage>
        <taxon>Eukaryota</taxon>
        <taxon>Metazoa</taxon>
        <taxon>Ecdysozoa</taxon>
        <taxon>Arthropoda</taxon>
        <taxon>Crustacea</taxon>
        <taxon>Multicrustacea</taxon>
        <taxon>Malacostraca</taxon>
        <taxon>Eumalacostraca</taxon>
        <taxon>Eucarida</taxon>
        <taxon>Decapoda</taxon>
        <taxon>Pleocyemata</taxon>
        <taxon>Caridea</taxon>
        <taxon>Atyoidea</taxon>
        <taxon>Atyidae</taxon>
        <taxon>Halocaridina</taxon>
    </lineage>
</organism>
<keyword evidence="2" id="KW-1185">Reference proteome</keyword>
<feature type="non-terminal residue" evidence="1">
    <location>
        <position position="1"/>
    </location>
</feature>